<reference evidence="7 8" key="1">
    <citation type="submission" date="2020-02" db="EMBL/GenBank/DDBJ databases">
        <title>Genome sequence of the type strain CGMCC 1.15528 of Mesorhizobium zhangyense.</title>
        <authorList>
            <person name="Gao J."/>
            <person name="Sun J."/>
        </authorList>
    </citation>
    <scope>NUCLEOTIDE SEQUENCE [LARGE SCALE GENOMIC DNA]</scope>
    <source>
        <strain evidence="7 8">CGMCC 1.15528</strain>
    </source>
</reference>
<accession>A0A7C9VB71</accession>
<dbReference type="EMBL" id="JAAKZG010000002">
    <property type="protein sequence ID" value="NGN40228.1"/>
    <property type="molecule type" value="Genomic_DNA"/>
</dbReference>
<dbReference type="RefSeq" id="WP_165114691.1">
    <property type="nucleotide sequence ID" value="NZ_JAAKZG010000002.1"/>
</dbReference>
<comment type="caution">
    <text evidence="7">The sequence shown here is derived from an EMBL/GenBank/DDBJ whole genome shotgun (WGS) entry which is preliminary data.</text>
</comment>
<comment type="subcellular location">
    <subcellularLocation>
        <location evidence="1">Cell membrane</location>
        <topology evidence="1">Multi-pass membrane protein</topology>
    </subcellularLocation>
</comment>
<protein>
    <submittedName>
        <fullName evidence="7">Branched-chain amino acid ABC transporter permease</fullName>
    </submittedName>
</protein>
<dbReference type="CDD" id="cd06581">
    <property type="entry name" value="TM_PBP1_LivM_like"/>
    <property type="match status" value="1"/>
</dbReference>
<evidence type="ECO:0000256" key="2">
    <source>
        <dbReference type="ARBA" id="ARBA00022475"/>
    </source>
</evidence>
<keyword evidence="5 6" id="KW-0472">Membrane</keyword>
<evidence type="ECO:0000256" key="3">
    <source>
        <dbReference type="ARBA" id="ARBA00022692"/>
    </source>
</evidence>
<dbReference type="PANTHER" id="PTHR30482">
    <property type="entry name" value="HIGH-AFFINITY BRANCHED-CHAIN AMINO ACID TRANSPORT SYSTEM PERMEASE"/>
    <property type="match status" value="1"/>
</dbReference>
<keyword evidence="3 6" id="KW-0812">Transmembrane</keyword>
<evidence type="ECO:0000256" key="4">
    <source>
        <dbReference type="ARBA" id="ARBA00022989"/>
    </source>
</evidence>
<dbReference type="Pfam" id="PF02653">
    <property type="entry name" value="BPD_transp_2"/>
    <property type="match status" value="1"/>
</dbReference>
<keyword evidence="8" id="KW-1185">Reference proteome</keyword>
<feature type="transmembrane region" description="Helical" evidence="6">
    <location>
        <begin position="129"/>
        <end position="147"/>
    </location>
</feature>
<keyword evidence="2" id="KW-1003">Cell membrane</keyword>
<dbReference type="InterPro" id="IPR001851">
    <property type="entry name" value="ABC_transp_permease"/>
</dbReference>
<evidence type="ECO:0000313" key="7">
    <source>
        <dbReference type="EMBL" id="NGN40228.1"/>
    </source>
</evidence>
<evidence type="ECO:0000256" key="1">
    <source>
        <dbReference type="ARBA" id="ARBA00004651"/>
    </source>
</evidence>
<gene>
    <name evidence="7" type="ORF">G6N74_04055</name>
</gene>
<feature type="transmembrane region" description="Helical" evidence="6">
    <location>
        <begin position="298"/>
        <end position="316"/>
    </location>
</feature>
<evidence type="ECO:0000256" key="6">
    <source>
        <dbReference type="SAM" id="Phobius"/>
    </source>
</evidence>
<evidence type="ECO:0000256" key="5">
    <source>
        <dbReference type="ARBA" id="ARBA00023136"/>
    </source>
</evidence>
<evidence type="ECO:0000313" key="8">
    <source>
        <dbReference type="Proteomes" id="UP000481252"/>
    </source>
</evidence>
<feature type="transmembrane region" description="Helical" evidence="6">
    <location>
        <begin position="217"/>
        <end position="237"/>
    </location>
</feature>
<dbReference type="GO" id="GO:0015658">
    <property type="term" value="F:branched-chain amino acid transmembrane transporter activity"/>
    <property type="evidence" value="ECO:0007669"/>
    <property type="project" value="InterPro"/>
</dbReference>
<feature type="transmembrane region" description="Helical" evidence="6">
    <location>
        <begin position="101"/>
        <end position="122"/>
    </location>
</feature>
<sequence>MKRHLLTVAILGGLIVLLVLVNQWLGIRLYDRIATNLCISLVLVLGLQVFMGNSGILSFAHMGFMGVGAYTSAVLTIPAQMKGMALPDLYPFLQAVQVSPYLAIAAGGIVAALVAAALSYPLMRLSDAAAVITSFALLVVLYTVMTHWSQVTNGPRTLFGLPKATDLPLAAGVAILALIAALVFKESRTGRLLRASRDDETAAAALGAHIPSLRWRAFILAALFAGVGGALWGHFITSFSPKAFYLKETFLILSMLVIGGANTVTGAIVGTFIVTIAYESLRGFEGVLNEAKIMSNPVIGLTEIVLALAMIAVLALRPGGLFPTREIGALFGRKKTRQENAG</sequence>
<feature type="transmembrane region" description="Helical" evidence="6">
    <location>
        <begin position="62"/>
        <end position="81"/>
    </location>
</feature>
<dbReference type="PANTHER" id="PTHR30482:SF1">
    <property type="entry name" value="BRANCHED-CHAIN AMINO ACID TRANSPORT PERMEASE PROTEIN LIVM-RELATED"/>
    <property type="match status" value="1"/>
</dbReference>
<feature type="transmembrane region" description="Helical" evidence="6">
    <location>
        <begin position="167"/>
        <end position="184"/>
    </location>
</feature>
<dbReference type="GO" id="GO:0005886">
    <property type="term" value="C:plasma membrane"/>
    <property type="evidence" value="ECO:0007669"/>
    <property type="project" value="UniProtKB-SubCell"/>
</dbReference>
<dbReference type="AlphaFoldDB" id="A0A7C9VB71"/>
<proteinExistence type="predicted"/>
<organism evidence="7 8">
    <name type="scientific">Mesorhizobium zhangyense</name>
    <dbReference type="NCBI Taxonomy" id="1776730"/>
    <lineage>
        <taxon>Bacteria</taxon>
        <taxon>Pseudomonadati</taxon>
        <taxon>Pseudomonadota</taxon>
        <taxon>Alphaproteobacteria</taxon>
        <taxon>Hyphomicrobiales</taxon>
        <taxon>Phyllobacteriaceae</taxon>
        <taxon>Mesorhizobium</taxon>
    </lineage>
</organism>
<keyword evidence="4 6" id="KW-1133">Transmembrane helix</keyword>
<name>A0A7C9VB71_9HYPH</name>
<feature type="transmembrane region" description="Helical" evidence="6">
    <location>
        <begin position="249"/>
        <end position="278"/>
    </location>
</feature>
<dbReference type="Proteomes" id="UP000481252">
    <property type="component" value="Unassembled WGS sequence"/>
</dbReference>
<feature type="transmembrane region" description="Helical" evidence="6">
    <location>
        <begin position="33"/>
        <end position="50"/>
    </location>
</feature>
<dbReference type="InterPro" id="IPR043428">
    <property type="entry name" value="LivM-like"/>
</dbReference>